<evidence type="ECO:0000313" key="2">
    <source>
        <dbReference type="EMBL" id="SEA42165.1"/>
    </source>
</evidence>
<protein>
    <submittedName>
        <fullName evidence="2">Uncharacterized protein</fullName>
    </submittedName>
</protein>
<dbReference type="STRING" id="1033731.SAMN05444145_103208"/>
<proteinExistence type="predicted"/>
<keyword evidence="3" id="KW-1185">Reference proteome</keyword>
<dbReference type="RefSeq" id="WP_010261673.1">
    <property type="nucleotide sequence ID" value="NZ_CAEG01000010.1"/>
</dbReference>
<accession>A0A1H4B1U7</accession>
<gene>
    <name evidence="2" type="ORF">SAMN05444145_103208</name>
</gene>
<evidence type="ECO:0000256" key="1">
    <source>
        <dbReference type="SAM" id="Phobius"/>
    </source>
</evidence>
<keyword evidence="1" id="KW-0472">Membrane</keyword>
<sequence>MGRDTTKKLWILGVSFALFLGGAGALQLEPGTVRTVILALVFAGLLTIAGVQTLRHLKKKN</sequence>
<dbReference type="AlphaFoldDB" id="A0A1H4B1U7"/>
<keyword evidence="1" id="KW-0812">Transmembrane</keyword>
<keyword evidence="1" id="KW-1133">Transmembrane helix</keyword>
<name>A0A1H4B1U7_9BACT</name>
<reference evidence="2 3" key="1">
    <citation type="submission" date="2016-10" db="EMBL/GenBank/DDBJ databases">
        <authorList>
            <person name="de Groot N.N."/>
        </authorList>
    </citation>
    <scope>NUCLEOTIDE SEQUENCE [LARGE SCALE GENOMIC DNA]</scope>
    <source>
        <strain evidence="2 3">DSM 25383</strain>
    </source>
</reference>
<evidence type="ECO:0000313" key="3">
    <source>
        <dbReference type="Proteomes" id="UP000183253"/>
    </source>
</evidence>
<organism evidence="2 3">
    <name type="scientific">Alistipes timonensis JC136</name>
    <dbReference type="NCBI Taxonomy" id="1033731"/>
    <lineage>
        <taxon>Bacteria</taxon>
        <taxon>Pseudomonadati</taxon>
        <taxon>Bacteroidota</taxon>
        <taxon>Bacteroidia</taxon>
        <taxon>Bacteroidales</taxon>
        <taxon>Rikenellaceae</taxon>
        <taxon>Alistipes</taxon>
    </lineage>
</organism>
<feature type="transmembrane region" description="Helical" evidence="1">
    <location>
        <begin position="35"/>
        <end position="54"/>
    </location>
</feature>
<dbReference type="EMBL" id="FNRI01000003">
    <property type="protein sequence ID" value="SEA42165.1"/>
    <property type="molecule type" value="Genomic_DNA"/>
</dbReference>
<dbReference type="Proteomes" id="UP000183253">
    <property type="component" value="Unassembled WGS sequence"/>
</dbReference>
<dbReference type="OrthoDB" id="1007625at2"/>